<evidence type="ECO:0000313" key="1">
    <source>
        <dbReference type="EMBL" id="JAH88166.1"/>
    </source>
</evidence>
<reference evidence="1" key="1">
    <citation type="submission" date="2014-11" db="EMBL/GenBank/DDBJ databases">
        <authorList>
            <person name="Amaro Gonzalez C."/>
        </authorList>
    </citation>
    <scope>NUCLEOTIDE SEQUENCE</scope>
</reference>
<protein>
    <submittedName>
        <fullName evidence="1">Uncharacterized protein</fullName>
    </submittedName>
</protein>
<reference evidence="1" key="2">
    <citation type="journal article" date="2015" name="Fish Shellfish Immunol.">
        <title>Early steps in the European eel (Anguilla anguilla)-Vibrio vulnificus interaction in the gills: Role of the RtxA13 toxin.</title>
        <authorList>
            <person name="Callol A."/>
            <person name="Pajuelo D."/>
            <person name="Ebbesson L."/>
            <person name="Teles M."/>
            <person name="MacKenzie S."/>
            <person name="Amaro C."/>
        </authorList>
    </citation>
    <scope>NUCLEOTIDE SEQUENCE</scope>
</reference>
<dbReference type="EMBL" id="GBXM01020411">
    <property type="protein sequence ID" value="JAH88166.1"/>
    <property type="molecule type" value="Transcribed_RNA"/>
</dbReference>
<proteinExistence type="predicted"/>
<sequence length="68" mass="7518">MQKETAEQQLTPVSHPCTSFSTAENVGDSVQKNSCFCGTVKHVHVDSIKLKLIVILSRIHLLISIQMP</sequence>
<organism evidence="1">
    <name type="scientific">Anguilla anguilla</name>
    <name type="common">European freshwater eel</name>
    <name type="synonym">Muraena anguilla</name>
    <dbReference type="NCBI Taxonomy" id="7936"/>
    <lineage>
        <taxon>Eukaryota</taxon>
        <taxon>Metazoa</taxon>
        <taxon>Chordata</taxon>
        <taxon>Craniata</taxon>
        <taxon>Vertebrata</taxon>
        <taxon>Euteleostomi</taxon>
        <taxon>Actinopterygii</taxon>
        <taxon>Neopterygii</taxon>
        <taxon>Teleostei</taxon>
        <taxon>Anguilliformes</taxon>
        <taxon>Anguillidae</taxon>
        <taxon>Anguilla</taxon>
    </lineage>
</organism>
<dbReference type="AlphaFoldDB" id="A0A0E9WCX4"/>
<name>A0A0E9WCX4_ANGAN</name>
<accession>A0A0E9WCX4</accession>